<dbReference type="Proteomes" id="UP000746747">
    <property type="component" value="Unassembled WGS sequence"/>
</dbReference>
<evidence type="ECO:0000256" key="1">
    <source>
        <dbReference type="SAM" id="SignalP"/>
    </source>
</evidence>
<gene>
    <name evidence="2" type="ORF">CJOHNSTONI_LOCUS5023</name>
</gene>
<evidence type="ECO:0000313" key="2">
    <source>
        <dbReference type="EMBL" id="CAG9534934.1"/>
    </source>
</evidence>
<name>A0A8J2M403_9BILA</name>
<feature type="chain" id="PRO_5035276879" evidence="1">
    <location>
        <begin position="20"/>
        <end position="117"/>
    </location>
</feature>
<dbReference type="EMBL" id="CAKAEH010001341">
    <property type="protein sequence ID" value="CAG9534934.1"/>
    <property type="molecule type" value="Genomic_DNA"/>
</dbReference>
<reference evidence="2" key="1">
    <citation type="submission" date="2021-09" db="EMBL/GenBank/DDBJ databases">
        <authorList>
            <consortium name="Pathogen Informatics"/>
        </authorList>
    </citation>
    <scope>NUCLEOTIDE SEQUENCE</scope>
</reference>
<dbReference type="AlphaFoldDB" id="A0A8J2M403"/>
<keyword evidence="1" id="KW-0732">Signal</keyword>
<protein>
    <submittedName>
        <fullName evidence="2">Uncharacterized protein</fullName>
    </submittedName>
</protein>
<proteinExistence type="predicted"/>
<feature type="signal peptide" evidence="1">
    <location>
        <begin position="1"/>
        <end position="19"/>
    </location>
</feature>
<dbReference type="OrthoDB" id="5815737at2759"/>
<evidence type="ECO:0000313" key="3">
    <source>
        <dbReference type="Proteomes" id="UP000746747"/>
    </source>
</evidence>
<keyword evidence="3" id="KW-1185">Reference proteome</keyword>
<comment type="caution">
    <text evidence="2">The sequence shown here is derived from an EMBL/GenBank/DDBJ whole genome shotgun (WGS) entry which is preliminary data.</text>
</comment>
<organism evidence="2 3">
    <name type="scientific">Cercopithifilaria johnstoni</name>
    <dbReference type="NCBI Taxonomy" id="2874296"/>
    <lineage>
        <taxon>Eukaryota</taxon>
        <taxon>Metazoa</taxon>
        <taxon>Ecdysozoa</taxon>
        <taxon>Nematoda</taxon>
        <taxon>Chromadorea</taxon>
        <taxon>Rhabditida</taxon>
        <taxon>Spirurina</taxon>
        <taxon>Spiruromorpha</taxon>
        <taxon>Filarioidea</taxon>
        <taxon>Onchocercidae</taxon>
        <taxon>Cercopithifilaria</taxon>
    </lineage>
</organism>
<accession>A0A8J2M403</accession>
<sequence length="117" mass="12944">MQILLFACTAAMLFAQGSGLLMVQPSKLGQTLQLELGAEVMNVQAAIPEAGERQKDRMDIVKNGAITNYGRERYGDRLSFRNGTLTIDDITETDAVSYFYHLHNDPKKPAAIDVIIQ</sequence>